<dbReference type="Gene3D" id="3.40.50.12710">
    <property type="match status" value="1"/>
</dbReference>
<accession>A0A0T5YX53</accession>
<keyword evidence="2 3" id="KW-0808">Transferase</keyword>
<dbReference type="InterPro" id="IPR038375">
    <property type="entry name" value="NDUFAF7_sf"/>
</dbReference>
<comment type="caution">
    <text evidence="3">The sequence shown here is derived from an EMBL/GenBank/DDBJ whole genome shotgun (WGS) entry which is preliminary data.</text>
</comment>
<dbReference type="EMBL" id="LDXT01000083">
    <property type="protein sequence ID" value="KRT55149.1"/>
    <property type="molecule type" value="Genomic_DNA"/>
</dbReference>
<sequence length="401" mass="44386">MSASFRLPRRDPVSDLPPPDPAALELSEQLQTRICHEIEAAGGRISFDHFMELALYAPGLGYYVAGSRKFGEAGDFVTAPEVSPLFAQCIAHQAAELLGELPQGDILEFGAGSGVLAVDLLAELERLGQLPNRYLILELSPELQQRQQQILRERVPQLLERVSWLSQMPSRFEGFVLANELLDAMPASRFRHSEAGIEEGFVVWQGEGFRDHFARPETAGFSEQVKRRLAGLPVGSGGYVSELNLRLGPWFAALGGAFKRGAVLLIDYGYPRSEYYHLQRSEGTLMCHYRHRAHADPYRWPGLQDITAQVDFTAVAEAAEQAGFALAGYTTQAHFLMASGLDELLAGSDPDDIAAHMARVQGVKKLTLPSEMGERFKVIGFTKQMKNRMRGFGLLDLRGRL</sequence>
<keyword evidence="6" id="KW-1185">Reference proteome</keyword>
<organism evidence="3 6">
    <name type="scientific">endosymbiont of Ridgeia piscesae</name>
    <dbReference type="NCBI Taxonomy" id="54398"/>
    <lineage>
        <taxon>Bacteria</taxon>
        <taxon>Pseudomonadati</taxon>
        <taxon>Pseudomonadota</taxon>
        <taxon>Gammaproteobacteria</taxon>
        <taxon>sulfur-oxidizing symbionts</taxon>
    </lineage>
</organism>
<dbReference type="InterPro" id="IPR029063">
    <property type="entry name" value="SAM-dependent_MTases_sf"/>
</dbReference>
<dbReference type="AlphaFoldDB" id="A0A0T5YX53"/>
<evidence type="ECO:0000313" key="6">
    <source>
        <dbReference type="Proteomes" id="UP000051634"/>
    </source>
</evidence>
<dbReference type="Proteomes" id="UP000051634">
    <property type="component" value="Unassembled WGS sequence"/>
</dbReference>
<evidence type="ECO:0000313" key="5">
    <source>
        <dbReference type="Proteomes" id="UP000051276"/>
    </source>
</evidence>
<dbReference type="SUPFAM" id="SSF53335">
    <property type="entry name" value="S-adenosyl-L-methionine-dependent methyltransferases"/>
    <property type="match status" value="1"/>
</dbReference>
<dbReference type="PANTHER" id="PTHR12049">
    <property type="entry name" value="PROTEIN ARGININE METHYLTRANSFERASE NDUFAF7, MITOCHONDRIAL"/>
    <property type="match status" value="1"/>
</dbReference>
<evidence type="ECO:0000256" key="2">
    <source>
        <dbReference type="ARBA" id="ARBA00022679"/>
    </source>
</evidence>
<keyword evidence="1 3" id="KW-0489">Methyltransferase</keyword>
<proteinExistence type="predicted"/>
<name>A0A0T5YX53_9GAMM</name>
<dbReference type="OrthoDB" id="9794208at2"/>
<dbReference type="GO" id="GO:0032259">
    <property type="term" value="P:methylation"/>
    <property type="evidence" value="ECO:0007669"/>
    <property type="project" value="UniProtKB-KW"/>
</dbReference>
<evidence type="ECO:0000313" key="4">
    <source>
        <dbReference type="EMBL" id="KRT58052.1"/>
    </source>
</evidence>
<gene>
    <name evidence="3" type="ORF">Ga0074115_11445</name>
    <name evidence="4" type="ORF">Ga0076813_12737</name>
</gene>
<dbReference type="STRING" id="54398.Ga0074115_11445"/>
<dbReference type="EMBL" id="LMXI01000421">
    <property type="protein sequence ID" value="KRT58052.1"/>
    <property type="molecule type" value="Genomic_DNA"/>
</dbReference>
<dbReference type="PATRIC" id="fig|54398.3.peg.1908"/>
<dbReference type="Pfam" id="PF02636">
    <property type="entry name" value="Methyltransf_28"/>
    <property type="match status" value="1"/>
</dbReference>
<evidence type="ECO:0000256" key="1">
    <source>
        <dbReference type="ARBA" id="ARBA00022603"/>
    </source>
</evidence>
<protein>
    <submittedName>
        <fullName evidence="3">SAM-dependent methyltransferase, MidA family</fullName>
    </submittedName>
</protein>
<dbReference type="RefSeq" id="WP_057956309.1">
    <property type="nucleotide sequence ID" value="NZ_KQ556920.1"/>
</dbReference>
<reference evidence="5 6" key="1">
    <citation type="submission" date="2015-11" db="EMBL/GenBank/DDBJ databases">
        <title>The genome of Candidatus Endoriftia persephone in Ridgeia piscesae and population structure of the North Eastern Pacific vestimentiferan symbionts.</title>
        <authorList>
            <person name="Perez M."/>
            <person name="Juniper K.S."/>
        </authorList>
    </citation>
    <scope>NUCLEOTIDE SEQUENCE [LARGE SCALE GENOMIC DNA]</scope>
    <source>
        <strain evidence="4">Ind10</strain>
        <strain evidence="3">Ind11</strain>
    </source>
</reference>
<evidence type="ECO:0000313" key="3">
    <source>
        <dbReference type="EMBL" id="KRT55149.1"/>
    </source>
</evidence>
<dbReference type="GO" id="GO:0035243">
    <property type="term" value="F:protein-arginine omega-N symmetric methyltransferase activity"/>
    <property type="evidence" value="ECO:0007669"/>
    <property type="project" value="TreeGrafter"/>
</dbReference>
<dbReference type="PANTHER" id="PTHR12049:SF7">
    <property type="entry name" value="PROTEIN ARGININE METHYLTRANSFERASE NDUFAF7, MITOCHONDRIAL"/>
    <property type="match status" value="1"/>
</dbReference>
<dbReference type="Proteomes" id="UP000051276">
    <property type="component" value="Unassembled WGS sequence"/>
</dbReference>
<dbReference type="InterPro" id="IPR003788">
    <property type="entry name" value="NDUFAF7"/>
</dbReference>